<dbReference type="PROSITE" id="PS01047">
    <property type="entry name" value="HMA_1"/>
    <property type="match status" value="1"/>
</dbReference>
<dbReference type="InterPro" id="IPR006121">
    <property type="entry name" value="HMA_dom"/>
</dbReference>
<dbReference type="RefSeq" id="WP_201080409.1">
    <property type="nucleotide sequence ID" value="NZ_CP067420.1"/>
</dbReference>
<protein>
    <submittedName>
        <fullName evidence="3">Heavy-metal-associated domain-containing protein</fullName>
    </submittedName>
</protein>
<reference evidence="3" key="1">
    <citation type="submission" date="2021-02" db="EMBL/GenBank/DDBJ databases">
        <title>Skermanella TT6 skin isolate.</title>
        <authorList>
            <person name="Lee K."/>
            <person name="Ganzorig M."/>
        </authorList>
    </citation>
    <scope>NUCLEOTIDE SEQUENCE</scope>
    <source>
        <strain evidence="3">TT6</strain>
    </source>
</reference>
<feature type="domain" description="HMA" evidence="2">
    <location>
        <begin position="1"/>
        <end position="64"/>
    </location>
</feature>
<dbReference type="PROSITE" id="PS50846">
    <property type="entry name" value="HMA_2"/>
    <property type="match status" value="1"/>
</dbReference>
<dbReference type="SUPFAM" id="SSF55008">
    <property type="entry name" value="HMA, heavy metal-associated domain"/>
    <property type="match status" value="1"/>
</dbReference>
<evidence type="ECO:0000313" key="3">
    <source>
        <dbReference type="EMBL" id="QQP91956.1"/>
    </source>
</evidence>
<dbReference type="Pfam" id="PF00403">
    <property type="entry name" value="HMA"/>
    <property type="match status" value="1"/>
</dbReference>
<keyword evidence="1" id="KW-0479">Metal-binding</keyword>
<sequence length="70" mass="6800">MSTKYKVSGMTCGGCARSVTNAITAKDGQAKVEVDLAAGTVAVDGSLSADAVKDAVEGAGFDFDGVAAAA</sequence>
<evidence type="ECO:0000259" key="2">
    <source>
        <dbReference type="PROSITE" id="PS50846"/>
    </source>
</evidence>
<dbReference type="InterPro" id="IPR036163">
    <property type="entry name" value="HMA_dom_sf"/>
</dbReference>
<dbReference type="InterPro" id="IPR017969">
    <property type="entry name" value="Heavy-metal-associated_CS"/>
</dbReference>
<dbReference type="Proteomes" id="UP000595197">
    <property type="component" value="Chromosome"/>
</dbReference>
<proteinExistence type="predicted"/>
<dbReference type="EMBL" id="CP067420">
    <property type="protein sequence ID" value="QQP91956.1"/>
    <property type="molecule type" value="Genomic_DNA"/>
</dbReference>
<dbReference type="Gene3D" id="3.30.70.100">
    <property type="match status" value="1"/>
</dbReference>
<keyword evidence="4" id="KW-1185">Reference proteome</keyword>
<accession>A0ABX7BC57</accession>
<dbReference type="CDD" id="cd00371">
    <property type="entry name" value="HMA"/>
    <property type="match status" value="1"/>
</dbReference>
<evidence type="ECO:0000256" key="1">
    <source>
        <dbReference type="ARBA" id="ARBA00022723"/>
    </source>
</evidence>
<organism evidence="3 4">
    <name type="scientific">Skermanella cutis</name>
    <dbReference type="NCBI Taxonomy" id="2775420"/>
    <lineage>
        <taxon>Bacteria</taxon>
        <taxon>Pseudomonadati</taxon>
        <taxon>Pseudomonadota</taxon>
        <taxon>Alphaproteobacteria</taxon>
        <taxon>Rhodospirillales</taxon>
        <taxon>Azospirillaceae</taxon>
        <taxon>Skermanella</taxon>
    </lineage>
</organism>
<gene>
    <name evidence="3" type="ORF">IGS68_12445</name>
</gene>
<name>A0ABX7BC57_9PROT</name>
<evidence type="ECO:0000313" key="4">
    <source>
        <dbReference type="Proteomes" id="UP000595197"/>
    </source>
</evidence>